<dbReference type="InterPro" id="IPR001608">
    <property type="entry name" value="Ala_racemase_N"/>
</dbReference>
<comment type="similarity">
    <text evidence="4">Belongs to the alanine racemase family.</text>
</comment>
<organism evidence="6 7">
    <name type="scientific">Thermanaerothrix solaris</name>
    <dbReference type="NCBI Taxonomy" id="3058434"/>
    <lineage>
        <taxon>Bacteria</taxon>
        <taxon>Bacillati</taxon>
        <taxon>Chloroflexota</taxon>
        <taxon>Anaerolineae</taxon>
        <taxon>Anaerolineales</taxon>
        <taxon>Anaerolineaceae</taxon>
        <taxon>Thermanaerothrix</taxon>
    </lineage>
</organism>
<dbReference type="PROSITE" id="PS00395">
    <property type="entry name" value="ALANINE_RACEMASE"/>
    <property type="match status" value="1"/>
</dbReference>
<sequence length="373" mass="41129">MLTTWLEIDLGAIQHNYHLLQAISQRPVMAVIKANAYGHGISGVVPALTRVGATWCGVARIEEALEVRRFSREIQVLVLGYTHPFWVEKALAQDICLTVFDSQTAEAYAKRAQAIGCELRVHAKVDTGMGRLGVLPDAAVDFIRWLMTLPGLKVEGLYTHFARADESNPAPTLEQIRRFDGILETLTIMNLRPRWVHASNSAAIFNFPQARYDLVRAGIALYGLHPSPETPLPPSFRPAMALKARLVSIKTLPPGSGVGYGHRYVTQDHERIGVVAAGYADGIRRILGNEVLIHGKKAPVLGTPCMDQIMVQLDDVIEAMPGDEVVIFGGQGGNFISVEEVARRWGTINYEVVTNMMARLPRIYVESKDEEVG</sequence>
<dbReference type="PANTHER" id="PTHR30511">
    <property type="entry name" value="ALANINE RACEMASE"/>
    <property type="match status" value="1"/>
</dbReference>
<keyword evidence="2 4" id="KW-0663">Pyridoxal phosphate</keyword>
<dbReference type="SMART" id="SM01005">
    <property type="entry name" value="Ala_racemase_C"/>
    <property type="match status" value="1"/>
</dbReference>
<comment type="catalytic activity">
    <reaction evidence="4">
        <text>L-alanine = D-alanine</text>
        <dbReference type="Rhea" id="RHEA:20249"/>
        <dbReference type="ChEBI" id="CHEBI:57416"/>
        <dbReference type="ChEBI" id="CHEBI:57972"/>
        <dbReference type="EC" id="5.1.1.1"/>
    </reaction>
</comment>
<dbReference type="EC" id="5.1.1.1" evidence="4"/>
<reference evidence="6 7" key="1">
    <citation type="submission" date="2023-07" db="EMBL/GenBank/DDBJ databases">
        <title>Novel species of Thermanaerothrix with wide hydrolytic capabilities.</title>
        <authorList>
            <person name="Zayulina K.S."/>
            <person name="Podosokorskaya O.A."/>
            <person name="Elcheninov A.G."/>
        </authorList>
    </citation>
    <scope>NUCLEOTIDE SEQUENCE [LARGE SCALE GENOMIC DNA]</scope>
    <source>
        <strain evidence="6 7">4228-RoL</strain>
    </source>
</reference>
<feature type="active site" description="Proton acceptor; specific for D-alanine" evidence="4">
    <location>
        <position position="33"/>
    </location>
</feature>
<dbReference type="InterPro" id="IPR020622">
    <property type="entry name" value="Ala_racemase_pyridoxalP-BS"/>
</dbReference>
<comment type="cofactor">
    <cofactor evidence="1 4">
        <name>pyridoxal 5'-phosphate</name>
        <dbReference type="ChEBI" id="CHEBI:597326"/>
    </cofactor>
</comment>
<dbReference type="NCBIfam" id="TIGR00492">
    <property type="entry name" value="alr"/>
    <property type="match status" value="1"/>
</dbReference>
<dbReference type="CDD" id="cd00430">
    <property type="entry name" value="PLPDE_III_AR"/>
    <property type="match status" value="1"/>
</dbReference>
<dbReference type="SUPFAM" id="SSF51419">
    <property type="entry name" value="PLP-binding barrel"/>
    <property type="match status" value="1"/>
</dbReference>
<dbReference type="InterPro" id="IPR029066">
    <property type="entry name" value="PLP-binding_barrel"/>
</dbReference>
<gene>
    <name evidence="6" type="primary">alr</name>
    <name evidence="6" type="ORF">QYE77_03620</name>
</gene>
<feature type="binding site" evidence="4">
    <location>
        <position position="306"/>
    </location>
    <ligand>
        <name>substrate</name>
    </ligand>
</feature>
<dbReference type="InterPro" id="IPR011079">
    <property type="entry name" value="Ala_racemase_C"/>
</dbReference>
<evidence type="ECO:0000259" key="5">
    <source>
        <dbReference type="SMART" id="SM01005"/>
    </source>
</evidence>
<dbReference type="InterPro" id="IPR009006">
    <property type="entry name" value="Ala_racemase/Decarboxylase_C"/>
</dbReference>
<dbReference type="RefSeq" id="WP_315623995.1">
    <property type="nucleotide sequence ID" value="NZ_JAUHMF010000001.1"/>
</dbReference>
<feature type="modified residue" description="N6-(pyridoxal phosphate)lysine" evidence="4">
    <location>
        <position position="33"/>
    </location>
</feature>
<dbReference type="SUPFAM" id="SSF50621">
    <property type="entry name" value="Alanine racemase C-terminal domain-like"/>
    <property type="match status" value="1"/>
</dbReference>
<dbReference type="PANTHER" id="PTHR30511:SF0">
    <property type="entry name" value="ALANINE RACEMASE, CATABOLIC-RELATED"/>
    <property type="match status" value="1"/>
</dbReference>
<dbReference type="Gene3D" id="3.20.20.10">
    <property type="entry name" value="Alanine racemase"/>
    <property type="match status" value="1"/>
</dbReference>
<evidence type="ECO:0000256" key="3">
    <source>
        <dbReference type="ARBA" id="ARBA00023235"/>
    </source>
</evidence>
<feature type="domain" description="Alanine racemase C-terminal" evidence="5">
    <location>
        <begin position="239"/>
        <end position="365"/>
    </location>
</feature>
<evidence type="ECO:0000256" key="4">
    <source>
        <dbReference type="HAMAP-Rule" id="MF_01201"/>
    </source>
</evidence>
<dbReference type="Gene3D" id="2.40.37.10">
    <property type="entry name" value="Lyase, Ornithine Decarboxylase, Chain A, domain 1"/>
    <property type="match status" value="1"/>
</dbReference>
<proteinExistence type="inferred from homology"/>
<dbReference type="EMBL" id="JAUHMF010000001">
    <property type="protein sequence ID" value="MDT8897342.1"/>
    <property type="molecule type" value="Genomic_DNA"/>
</dbReference>
<evidence type="ECO:0000256" key="2">
    <source>
        <dbReference type="ARBA" id="ARBA00022898"/>
    </source>
</evidence>
<feature type="binding site" evidence="4">
    <location>
        <position position="131"/>
    </location>
    <ligand>
        <name>substrate</name>
    </ligand>
</feature>
<evidence type="ECO:0000313" key="7">
    <source>
        <dbReference type="Proteomes" id="UP001254165"/>
    </source>
</evidence>
<dbReference type="Proteomes" id="UP001254165">
    <property type="component" value="Unassembled WGS sequence"/>
</dbReference>
<protein>
    <recommendedName>
        <fullName evidence="4">Alanine racemase</fullName>
        <ecNumber evidence="4">5.1.1.1</ecNumber>
    </recommendedName>
</protein>
<dbReference type="GO" id="GO:0008784">
    <property type="term" value="F:alanine racemase activity"/>
    <property type="evidence" value="ECO:0007669"/>
    <property type="project" value="UniProtKB-EC"/>
</dbReference>
<evidence type="ECO:0000256" key="1">
    <source>
        <dbReference type="ARBA" id="ARBA00001933"/>
    </source>
</evidence>
<dbReference type="PRINTS" id="PR00992">
    <property type="entry name" value="ALARACEMASE"/>
</dbReference>
<dbReference type="InterPro" id="IPR000821">
    <property type="entry name" value="Ala_racemase"/>
</dbReference>
<evidence type="ECO:0000313" key="6">
    <source>
        <dbReference type="EMBL" id="MDT8897342.1"/>
    </source>
</evidence>
<name>A0ABU3NKL9_9CHLR</name>
<accession>A0ABU3NKL9</accession>
<keyword evidence="3 4" id="KW-0413">Isomerase</keyword>
<dbReference type="Pfam" id="PF01168">
    <property type="entry name" value="Ala_racemase_N"/>
    <property type="match status" value="1"/>
</dbReference>
<dbReference type="HAMAP" id="MF_01201">
    <property type="entry name" value="Ala_racemase"/>
    <property type="match status" value="1"/>
</dbReference>
<comment type="caution">
    <text evidence="6">The sequence shown here is derived from an EMBL/GenBank/DDBJ whole genome shotgun (WGS) entry which is preliminary data.</text>
</comment>
<dbReference type="Pfam" id="PF00842">
    <property type="entry name" value="Ala_racemase_C"/>
    <property type="match status" value="1"/>
</dbReference>
<feature type="active site" description="Proton acceptor; specific for L-alanine" evidence="4">
    <location>
        <position position="260"/>
    </location>
</feature>
<comment type="pathway">
    <text evidence="4">Amino-acid biosynthesis; D-alanine biosynthesis; D-alanine from L-alanine: step 1/1.</text>
</comment>
<comment type="function">
    <text evidence="4">Catalyzes the interconversion of L-alanine and D-alanine. May also act on other amino acids.</text>
</comment>
<keyword evidence="7" id="KW-1185">Reference proteome</keyword>